<evidence type="ECO:0000313" key="2">
    <source>
        <dbReference type="EMBL" id="GFZ76037.1"/>
    </source>
</evidence>
<feature type="signal peptide" evidence="1">
    <location>
        <begin position="1"/>
        <end position="24"/>
    </location>
</feature>
<dbReference type="OrthoDB" id="7061581at2"/>
<feature type="chain" id="PRO_5037288465" description="Secreted protein" evidence="1">
    <location>
        <begin position="25"/>
        <end position="172"/>
    </location>
</feature>
<evidence type="ECO:0000256" key="1">
    <source>
        <dbReference type="SAM" id="SignalP"/>
    </source>
</evidence>
<dbReference type="RefSeq" id="WP_068810909.1">
    <property type="nucleotide sequence ID" value="NZ_BMIY01000007.1"/>
</dbReference>
<keyword evidence="3" id="KW-1185">Reference proteome</keyword>
<reference evidence="2" key="1">
    <citation type="journal article" date="2014" name="Int. J. Syst. Evol. Microbiol.">
        <title>Complete genome sequence of Corynebacterium casei LMG S-19264T (=DSM 44701T), isolated from a smear-ripened cheese.</title>
        <authorList>
            <consortium name="US DOE Joint Genome Institute (JGI-PGF)"/>
            <person name="Walter F."/>
            <person name="Albersmeier A."/>
            <person name="Kalinowski J."/>
            <person name="Ruckert C."/>
        </authorList>
    </citation>
    <scope>NUCLEOTIDE SEQUENCE</scope>
    <source>
        <strain evidence="2">CGMCC 1.15425</strain>
    </source>
</reference>
<sequence>MKKTDGISMATAAAALMMAGHAGAGIDVSNNNAEEPVKISVCQDLHGAGQSACNGVGNAAGAGQNTDGSGFVAISSGNDAFSAALCQFAGGTEATAATAPAEASLAGDAVKVTYCNDVFTCAGLSACKGNDNPNGAGQNTCHGIGFVGIYSGEKALSDQLCEKLGGTVLSSL</sequence>
<name>A0A916QL28_9GAMM</name>
<evidence type="ECO:0008006" key="4">
    <source>
        <dbReference type="Google" id="ProtNLM"/>
    </source>
</evidence>
<organism evidence="2 3">
    <name type="scientific">Pseudohongiella nitratireducens</name>
    <dbReference type="NCBI Taxonomy" id="1768907"/>
    <lineage>
        <taxon>Bacteria</taxon>
        <taxon>Pseudomonadati</taxon>
        <taxon>Pseudomonadota</taxon>
        <taxon>Gammaproteobacteria</taxon>
        <taxon>Pseudomonadales</taxon>
        <taxon>Pseudohongiellaceae</taxon>
        <taxon>Pseudohongiella</taxon>
    </lineage>
</organism>
<comment type="caution">
    <text evidence="2">The sequence shown here is derived from an EMBL/GenBank/DDBJ whole genome shotgun (WGS) entry which is preliminary data.</text>
</comment>
<gene>
    <name evidence="2" type="ORF">GCM10011403_18620</name>
</gene>
<accession>A0A916QL28</accession>
<reference evidence="2" key="2">
    <citation type="submission" date="2020-09" db="EMBL/GenBank/DDBJ databases">
        <authorList>
            <person name="Sun Q."/>
            <person name="Zhou Y."/>
        </authorList>
    </citation>
    <scope>NUCLEOTIDE SEQUENCE</scope>
    <source>
        <strain evidence="2">CGMCC 1.15425</strain>
    </source>
</reference>
<dbReference type="Proteomes" id="UP000627715">
    <property type="component" value="Unassembled WGS sequence"/>
</dbReference>
<dbReference type="AlphaFoldDB" id="A0A916QL28"/>
<dbReference type="EMBL" id="BMIY01000007">
    <property type="protein sequence ID" value="GFZ76037.1"/>
    <property type="molecule type" value="Genomic_DNA"/>
</dbReference>
<keyword evidence="1" id="KW-0732">Signal</keyword>
<protein>
    <recommendedName>
        <fullName evidence="4">Secreted protein</fullName>
    </recommendedName>
</protein>
<proteinExistence type="predicted"/>
<evidence type="ECO:0000313" key="3">
    <source>
        <dbReference type="Proteomes" id="UP000627715"/>
    </source>
</evidence>